<dbReference type="OrthoDB" id="9801455at2"/>
<evidence type="ECO:0000313" key="9">
    <source>
        <dbReference type="Proteomes" id="UP000305709"/>
    </source>
</evidence>
<dbReference type="Gene3D" id="2.60.120.200">
    <property type="match status" value="1"/>
</dbReference>
<dbReference type="InterPro" id="IPR023296">
    <property type="entry name" value="Glyco_hydro_beta-prop_sf"/>
</dbReference>
<dbReference type="InterPro" id="IPR041542">
    <property type="entry name" value="GH43_C2"/>
</dbReference>
<protein>
    <submittedName>
        <fullName evidence="8">Glycoside hydrolase family 43 protein</fullName>
    </submittedName>
</protein>
<keyword evidence="3 6" id="KW-0326">Glycosidase</keyword>
<feature type="site" description="Important for catalytic activity, responsible for pKa modulation of the active site Glu and correct orientation of both the proton donor and substrate" evidence="5">
    <location>
        <position position="126"/>
    </location>
</feature>
<sequence>MIRNPVLPGFNPDPSFCRVGEDYYLATSTFEWYPGVQIHHSRDLVNWRLVARPLNRAALLDMRGDPDSCGIWAPALSHDGERFWLVYTDVKRLDGSFKDARNYVTCCDTVEGEWRDPWFVNASGFDPSLFHDADGRKWFVQMRWNHRGAGSGCNLANDRFDGILLQEWSPERGLVGEVTNIFAGTDRGLTEAPHLFKREGWYYLTTAEGGTGYDHAVTMARAREIRGPYEVHPGKHVITTKGVDGPIQRTGHGQYVETHWGRHYHSFLMGRPIAGPDGTGRFCPLGRETGLEEVVWRDGWLWLAGGGTVPRVEVPSPVEAEPAPPVPVMREQWDALPPEFQWLRTPQPERIFRCEGDALVLIGRESLGSWFEQALVARRQEHHAYDVETSVEFDPASYQQAAGLVTYYNRHKCHALWLTQEGGGPALVVASCPGDWPEGRLSYPAEPVPVGPGPVEMRVEVRGATQRFLWRQGGGDWTSIGPDLDAAVISDEGGRGEHGSFTGAFVGMFAMDLTGQGREARFARFGYWPGE</sequence>
<evidence type="ECO:0000313" key="8">
    <source>
        <dbReference type="EMBL" id="TNC65987.1"/>
    </source>
</evidence>
<evidence type="ECO:0000256" key="3">
    <source>
        <dbReference type="ARBA" id="ARBA00023295"/>
    </source>
</evidence>
<name>A0A5C4N8S7_9RHOB</name>
<dbReference type="SUPFAM" id="SSF49899">
    <property type="entry name" value="Concanavalin A-like lectins/glucanases"/>
    <property type="match status" value="1"/>
</dbReference>
<dbReference type="InterPro" id="IPR013320">
    <property type="entry name" value="ConA-like_dom_sf"/>
</dbReference>
<evidence type="ECO:0000256" key="1">
    <source>
        <dbReference type="ARBA" id="ARBA00009865"/>
    </source>
</evidence>
<keyword evidence="2 6" id="KW-0378">Hydrolase</keyword>
<feature type="domain" description="Beta-xylosidase C-terminal Concanavalin A-like" evidence="7">
    <location>
        <begin position="335"/>
        <end position="527"/>
    </location>
</feature>
<evidence type="ECO:0000259" key="7">
    <source>
        <dbReference type="Pfam" id="PF17851"/>
    </source>
</evidence>
<dbReference type="Proteomes" id="UP000305709">
    <property type="component" value="Unassembled WGS sequence"/>
</dbReference>
<dbReference type="GO" id="GO:0004553">
    <property type="term" value="F:hydrolase activity, hydrolyzing O-glycosyl compounds"/>
    <property type="evidence" value="ECO:0007669"/>
    <property type="project" value="InterPro"/>
</dbReference>
<dbReference type="Pfam" id="PF04616">
    <property type="entry name" value="Glyco_hydro_43"/>
    <property type="match status" value="1"/>
</dbReference>
<evidence type="ECO:0000256" key="6">
    <source>
        <dbReference type="RuleBase" id="RU361187"/>
    </source>
</evidence>
<organism evidence="8 9">
    <name type="scientific">Rubellimicrobium roseum</name>
    <dbReference type="NCBI Taxonomy" id="687525"/>
    <lineage>
        <taxon>Bacteria</taxon>
        <taxon>Pseudomonadati</taxon>
        <taxon>Pseudomonadota</taxon>
        <taxon>Alphaproteobacteria</taxon>
        <taxon>Rhodobacterales</taxon>
        <taxon>Roseobacteraceae</taxon>
        <taxon>Rubellimicrobium</taxon>
    </lineage>
</organism>
<dbReference type="EMBL" id="VDFV01000035">
    <property type="protein sequence ID" value="TNC65987.1"/>
    <property type="molecule type" value="Genomic_DNA"/>
</dbReference>
<gene>
    <name evidence="8" type="ORF">FHG71_17115</name>
</gene>
<evidence type="ECO:0000256" key="5">
    <source>
        <dbReference type="PIRSR" id="PIRSR606710-2"/>
    </source>
</evidence>
<comment type="caution">
    <text evidence="8">The sequence shown here is derived from an EMBL/GenBank/DDBJ whole genome shotgun (WGS) entry which is preliminary data.</text>
</comment>
<dbReference type="Gene3D" id="2.115.10.20">
    <property type="entry name" value="Glycosyl hydrolase domain, family 43"/>
    <property type="match status" value="1"/>
</dbReference>
<comment type="similarity">
    <text evidence="1 6">Belongs to the glycosyl hydrolase 43 family.</text>
</comment>
<dbReference type="AlphaFoldDB" id="A0A5C4N8S7"/>
<dbReference type="RefSeq" id="WP_139082916.1">
    <property type="nucleotide sequence ID" value="NZ_VDFV01000035.1"/>
</dbReference>
<evidence type="ECO:0000256" key="2">
    <source>
        <dbReference type="ARBA" id="ARBA00022801"/>
    </source>
</evidence>
<proteinExistence type="inferred from homology"/>
<accession>A0A5C4N8S7</accession>
<dbReference type="InterPro" id="IPR051795">
    <property type="entry name" value="Glycosyl_Hydrlase_43"/>
</dbReference>
<dbReference type="CDD" id="cd09000">
    <property type="entry name" value="GH43_SXA-like"/>
    <property type="match status" value="1"/>
</dbReference>
<evidence type="ECO:0000256" key="4">
    <source>
        <dbReference type="PIRSR" id="PIRSR606710-1"/>
    </source>
</evidence>
<keyword evidence="9" id="KW-1185">Reference proteome</keyword>
<dbReference type="InterPro" id="IPR006710">
    <property type="entry name" value="Glyco_hydro_43"/>
</dbReference>
<dbReference type="Pfam" id="PF17851">
    <property type="entry name" value="GH43_C2"/>
    <property type="match status" value="1"/>
</dbReference>
<feature type="active site" description="Proton acceptor" evidence="4">
    <location>
        <position position="13"/>
    </location>
</feature>
<dbReference type="GO" id="GO:0005975">
    <property type="term" value="P:carbohydrate metabolic process"/>
    <property type="evidence" value="ECO:0007669"/>
    <property type="project" value="InterPro"/>
</dbReference>
<reference evidence="8 9" key="1">
    <citation type="submission" date="2019-06" db="EMBL/GenBank/DDBJ databases">
        <authorList>
            <person name="Jiang L."/>
        </authorList>
    </citation>
    <scope>NUCLEOTIDE SEQUENCE [LARGE SCALE GENOMIC DNA]</scope>
    <source>
        <strain evidence="8 9">YIM 48858</strain>
    </source>
</reference>
<dbReference type="PANTHER" id="PTHR42812:SF12">
    <property type="entry name" value="BETA-XYLOSIDASE-RELATED"/>
    <property type="match status" value="1"/>
</dbReference>
<dbReference type="SUPFAM" id="SSF75005">
    <property type="entry name" value="Arabinanase/levansucrase/invertase"/>
    <property type="match status" value="1"/>
</dbReference>
<dbReference type="PANTHER" id="PTHR42812">
    <property type="entry name" value="BETA-XYLOSIDASE"/>
    <property type="match status" value="1"/>
</dbReference>
<feature type="active site" description="Proton donor" evidence="4">
    <location>
        <position position="191"/>
    </location>
</feature>